<name>A0A9P0ZM08_CUSEU</name>
<evidence type="ECO:0000313" key="2">
    <source>
        <dbReference type="Proteomes" id="UP001152484"/>
    </source>
</evidence>
<reference evidence="1" key="1">
    <citation type="submission" date="2022-07" db="EMBL/GenBank/DDBJ databases">
        <authorList>
            <person name="Macas J."/>
            <person name="Novak P."/>
            <person name="Neumann P."/>
        </authorList>
    </citation>
    <scope>NUCLEOTIDE SEQUENCE</scope>
</reference>
<comment type="caution">
    <text evidence="1">The sequence shown here is derived from an EMBL/GenBank/DDBJ whole genome shotgun (WGS) entry which is preliminary data.</text>
</comment>
<proteinExistence type="predicted"/>
<dbReference type="OrthoDB" id="2507073at2759"/>
<accession>A0A9P0ZM08</accession>
<dbReference type="AlphaFoldDB" id="A0A9P0ZM08"/>
<protein>
    <recommendedName>
        <fullName evidence="3">DDE Tnp4 domain-containing protein</fullName>
    </recommendedName>
</protein>
<dbReference type="PANTHER" id="PTHR47150">
    <property type="entry name" value="OS12G0169200 PROTEIN"/>
    <property type="match status" value="1"/>
</dbReference>
<sequence length="140" mass="16660">MKMISHPDTPKKKLFASMQETFRKDVERAFGILQARWAIVRGPVRLHDIRTLCDIMMACIIMHNMIVEDEYEEKDEEPTQQDYREDYDYIGGIVELNLNHDGPTLSEYMMCHNRIRDFLVHTSLKSDLINHLWRHHGNEM</sequence>
<dbReference type="PANTHER" id="PTHR47150:SF6">
    <property type="entry name" value="OS01G0872900 PROTEIN"/>
    <property type="match status" value="1"/>
</dbReference>
<evidence type="ECO:0008006" key="3">
    <source>
        <dbReference type="Google" id="ProtNLM"/>
    </source>
</evidence>
<gene>
    <name evidence="1" type="ORF">CEURO_LOCUS17781</name>
</gene>
<dbReference type="EMBL" id="CAMAPE010000051">
    <property type="protein sequence ID" value="CAH9107624.1"/>
    <property type="molecule type" value="Genomic_DNA"/>
</dbReference>
<evidence type="ECO:0000313" key="1">
    <source>
        <dbReference type="EMBL" id="CAH9107624.1"/>
    </source>
</evidence>
<dbReference type="InterPro" id="IPR006912">
    <property type="entry name" value="Harbinger_derived_prot"/>
</dbReference>
<keyword evidence="2" id="KW-1185">Reference proteome</keyword>
<organism evidence="1 2">
    <name type="scientific">Cuscuta europaea</name>
    <name type="common">European dodder</name>
    <dbReference type="NCBI Taxonomy" id="41803"/>
    <lineage>
        <taxon>Eukaryota</taxon>
        <taxon>Viridiplantae</taxon>
        <taxon>Streptophyta</taxon>
        <taxon>Embryophyta</taxon>
        <taxon>Tracheophyta</taxon>
        <taxon>Spermatophyta</taxon>
        <taxon>Magnoliopsida</taxon>
        <taxon>eudicotyledons</taxon>
        <taxon>Gunneridae</taxon>
        <taxon>Pentapetalae</taxon>
        <taxon>asterids</taxon>
        <taxon>lamiids</taxon>
        <taxon>Solanales</taxon>
        <taxon>Convolvulaceae</taxon>
        <taxon>Cuscuteae</taxon>
        <taxon>Cuscuta</taxon>
        <taxon>Cuscuta subgen. Cuscuta</taxon>
    </lineage>
</organism>
<dbReference type="Proteomes" id="UP001152484">
    <property type="component" value="Unassembled WGS sequence"/>
</dbReference>
<dbReference type="Pfam" id="PF04827">
    <property type="entry name" value="Plant_tran"/>
    <property type="match status" value="1"/>
</dbReference>